<evidence type="ECO:0000313" key="1">
    <source>
        <dbReference type="EMBL" id="ALL71688.1"/>
    </source>
</evidence>
<dbReference type="AlphaFoldDB" id="A0A0P0RRW8"/>
<dbReference type="EMBL" id="CP012748">
    <property type="protein sequence ID" value="ALL71688.1"/>
    <property type="molecule type" value="Genomic_DNA"/>
</dbReference>
<gene>
    <name evidence="1" type="ORF">K788_00036800</name>
</gene>
<protein>
    <recommendedName>
        <fullName evidence="3">Apea-like HEPN domain-containing protein</fullName>
    </recommendedName>
</protein>
<evidence type="ECO:0000313" key="2">
    <source>
        <dbReference type="Proteomes" id="UP000019146"/>
    </source>
</evidence>
<organism evidence="1 2">
    <name type="scientific">Paraburkholderia caribensis MBA4</name>
    <dbReference type="NCBI Taxonomy" id="1323664"/>
    <lineage>
        <taxon>Bacteria</taxon>
        <taxon>Pseudomonadati</taxon>
        <taxon>Pseudomonadota</taxon>
        <taxon>Betaproteobacteria</taxon>
        <taxon>Burkholderiales</taxon>
        <taxon>Burkholderiaceae</taxon>
        <taxon>Paraburkholderia</taxon>
    </lineage>
</organism>
<name>A0A0P0RRW8_9BURK</name>
<dbReference type="Proteomes" id="UP000019146">
    <property type="component" value="Plasmid unnamed"/>
</dbReference>
<geneLocation type="plasmid" evidence="2"/>
<dbReference type="KEGG" id="bcai:K788_00036800"/>
<reference evidence="1 2" key="1">
    <citation type="journal article" date="2014" name="Genome Announc.">
        <title>Draft Genome Sequence of the Haloacid-Degrading Burkholderia caribensis Strain MBA4.</title>
        <authorList>
            <person name="Pan Y."/>
            <person name="Kong K.F."/>
            <person name="Tsang J.S."/>
        </authorList>
    </citation>
    <scope>NUCLEOTIDE SEQUENCE [LARGE SCALE GENOMIC DNA]</scope>
    <source>
        <strain evidence="1 2">MBA4</strain>
        <plasmid evidence="2">Plasmid</plasmid>
    </source>
</reference>
<sequence>MSQPVMTYESDTYTLILCRDGRFMLRVDALERRIAGLNLVESFHETVGLWGEYLDFVNALYLLFDSALLEASNISLFTLNELTRRDVFREVIEGGRTTSEVLPTESVVSYYQKCRYISDYQQDLPLSSDGRIFRRMLAPETSVRLAFDNFEKVMARPGTEKVLASYSKGLSEYKIGNYETAVVLSWFIIEAAVVGIWKRHIDGMNRDMEGGTRRINAERRKFLTGRDFTLSMISQLLELWDVLPNDLFKSVDAVRQTRNAIVHRSATSISAEQTQLALNTAKEMIGRESQITIPVNLGLSVMGL</sequence>
<proteinExistence type="predicted"/>
<accession>A0A0P0RRW8</accession>
<keyword evidence="1" id="KW-0614">Plasmid</keyword>
<evidence type="ECO:0008006" key="3">
    <source>
        <dbReference type="Google" id="ProtNLM"/>
    </source>
</evidence>